<sequence>MSVPYKPQGFHNVTACTRVEDAPGCVAFLKKVFGAIDEGEELRNIKREDGSFHVAEIKIGDTIIMVFQANQQWQAQPFSVYLYVEDCDKVFREAIEAGAMSLMEPADMFYGDRNGGVRDAWGNEWWIATHVEDVSAEELARREMEAMDNR</sequence>
<name>A0ABS9KZB2_9BACT</name>
<dbReference type="SUPFAM" id="SSF54593">
    <property type="entry name" value="Glyoxalase/Bleomycin resistance protein/Dihydroxybiphenyl dioxygenase"/>
    <property type="match status" value="1"/>
</dbReference>
<accession>A0ABS9KZB2</accession>
<dbReference type="CDD" id="cd07246">
    <property type="entry name" value="VOC_like"/>
    <property type="match status" value="1"/>
</dbReference>
<dbReference type="RefSeq" id="WP_237876339.1">
    <property type="nucleotide sequence ID" value="NZ_JAKLTR010000022.1"/>
</dbReference>
<dbReference type="Gene3D" id="3.30.720.120">
    <property type="match status" value="1"/>
</dbReference>
<evidence type="ECO:0000259" key="1">
    <source>
        <dbReference type="PROSITE" id="PS51819"/>
    </source>
</evidence>
<organism evidence="2 3">
    <name type="scientific">Terrimonas ginsenosidimutans</name>
    <dbReference type="NCBI Taxonomy" id="2908004"/>
    <lineage>
        <taxon>Bacteria</taxon>
        <taxon>Pseudomonadati</taxon>
        <taxon>Bacteroidota</taxon>
        <taxon>Chitinophagia</taxon>
        <taxon>Chitinophagales</taxon>
        <taxon>Chitinophagaceae</taxon>
        <taxon>Terrimonas</taxon>
    </lineage>
</organism>
<dbReference type="InterPro" id="IPR029068">
    <property type="entry name" value="Glyas_Bleomycin-R_OHBP_Dase"/>
</dbReference>
<dbReference type="InterPro" id="IPR037523">
    <property type="entry name" value="VOC_core"/>
</dbReference>
<keyword evidence="3" id="KW-1185">Reference proteome</keyword>
<reference evidence="2" key="1">
    <citation type="submission" date="2022-01" db="EMBL/GenBank/DDBJ databases">
        <authorList>
            <person name="Jo J.-H."/>
            <person name="Im W.-T."/>
        </authorList>
    </citation>
    <scope>NUCLEOTIDE SEQUENCE</scope>
    <source>
        <strain evidence="2">NA20</strain>
    </source>
</reference>
<evidence type="ECO:0000313" key="2">
    <source>
        <dbReference type="EMBL" id="MCG2617559.1"/>
    </source>
</evidence>
<dbReference type="InterPro" id="IPR004360">
    <property type="entry name" value="Glyas_Fos-R_dOase_dom"/>
</dbReference>
<dbReference type="Pfam" id="PF00903">
    <property type="entry name" value="Glyoxalase"/>
    <property type="match status" value="1"/>
</dbReference>
<comment type="caution">
    <text evidence="2">The sequence shown here is derived from an EMBL/GenBank/DDBJ whole genome shotgun (WGS) entry which is preliminary data.</text>
</comment>
<gene>
    <name evidence="2" type="ORF">LZZ85_24885</name>
</gene>
<dbReference type="PANTHER" id="PTHR34109">
    <property type="entry name" value="BNAUNNG04460D PROTEIN-RELATED"/>
    <property type="match status" value="1"/>
</dbReference>
<proteinExistence type="predicted"/>
<dbReference type="EMBL" id="JAKLTR010000022">
    <property type="protein sequence ID" value="MCG2617559.1"/>
    <property type="molecule type" value="Genomic_DNA"/>
</dbReference>
<dbReference type="PROSITE" id="PS51819">
    <property type="entry name" value="VOC"/>
    <property type="match status" value="1"/>
</dbReference>
<evidence type="ECO:0000313" key="3">
    <source>
        <dbReference type="Proteomes" id="UP001165367"/>
    </source>
</evidence>
<feature type="domain" description="VOC" evidence="1">
    <location>
        <begin position="9"/>
        <end position="130"/>
    </location>
</feature>
<protein>
    <submittedName>
        <fullName evidence="2">VOC family protein</fullName>
    </submittedName>
</protein>
<dbReference type="Proteomes" id="UP001165367">
    <property type="component" value="Unassembled WGS sequence"/>
</dbReference>
<dbReference type="PANTHER" id="PTHR34109:SF1">
    <property type="entry name" value="VOC DOMAIN-CONTAINING PROTEIN"/>
    <property type="match status" value="1"/>
</dbReference>
<dbReference type="Gene3D" id="3.30.720.110">
    <property type="match status" value="1"/>
</dbReference>